<comment type="similarity">
    <text evidence="1">Belongs to the enoyl-CoA hydratase/isomerase family.</text>
</comment>
<dbReference type="Proteomes" id="UP000465866">
    <property type="component" value="Chromosome"/>
</dbReference>
<dbReference type="Gene3D" id="3.90.226.10">
    <property type="entry name" value="2-enoyl-CoA Hydratase, Chain A, domain 1"/>
    <property type="match status" value="1"/>
</dbReference>
<keyword evidence="3" id="KW-1185">Reference proteome</keyword>
<dbReference type="InterPro" id="IPR029045">
    <property type="entry name" value="ClpP/crotonase-like_dom_sf"/>
</dbReference>
<dbReference type="Gene3D" id="1.10.12.10">
    <property type="entry name" value="Lyase 2-enoyl-coa Hydratase, Chain A, domain 2"/>
    <property type="match status" value="1"/>
</dbReference>
<dbReference type="InterPro" id="IPR014748">
    <property type="entry name" value="Enoyl-CoA_hydra_C"/>
</dbReference>
<dbReference type="CDD" id="cd06558">
    <property type="entry name" value="crotonase-like"/>
    <property type="match status" value="1"/>
</dbReference>
<dbReference type="InterPro" id="IPR001753">
    <property type="entry name" value="Enoyl-CoA_hydra/iso"/>
</dbReference>
<evidence type="ECO:0000256" key="1">
    <source>
        <dbReference type="ARBA" id="ARBA00005254"/>
    </source>
</evidence>
<dbReference type="KEGG" id="mcoo:MCOO_38590"/>
<accession>A0A7I7L198</accession>
<dbReference type="SUPFAM" id="SSF52096">
    <property type="entry name" value="ClpP/crotonase"/>
    <property type="match status" value="1"/>
</dbReference>
<dbReference type="PANTHER" id="PTHR43802:SF1">
    <property type="entry name" value="IP11341P-RELATED"/>
    <property type="match status" value="1"/>
</dbReference>
<dbReference type="Pfam" id="PF00378">
    <property type="entry name" value="ECH_1"/>
    <property type="match status" value="1"/>
</dbReference>
<dbReference type="AlphaFoldDB" id="A0A7I7L198"/>
<name>A0A7I7L198_9MYCO</name>
<proteinExistence type="inferred from homology"/>
<keyword evidence="2" id="KW-0413">Isomerase</keyword>
<dbReference type="GO" id="GO:0016853">
    <property type="term" value="F:isomerase activity"/>
    <property type="evidence" value="ECO:0007669"/>
    <property type="project" value="UniProtKB-KW"/>
</dbReference>
<protein>
    <submittedName>
        <fullName evidence="2">Putative enoyl-CoA hydratase/isomerase</fullName>
    </submittedName>
</protein>
<organism evidence="2 3">
    <name type="scientific">Mycobacterium cookii</name>
    <dbReference type="NCBI Taxonomy" id="1775"/>
    <lineage>
        <taxon>Bacteria</taxon>
        <taxon>Bacillati</taxon>
        <taxon>Actinomycetota</taxon>
        <taxon>Actinomycetes</taxon>
        <taxon>Mycobacteriales</taxon>
        <taxon>Mycobacteriaceae</taxon>
        <taxon>Mycobacterium</taxon>
    </lineage>
</organism>
<dbReference type="PANTHER" id="PTHR43802">
    <property type="entry name" value="ENOYL-COA HYDRATASE"/>
    <property type="match status" value="1"/>
</dbReference>
<dbReference type="EMBL" id="AP022569">
    <property type="protein sequence ID" value="BBX47844.1"/>
    <property type="molecule type" value="Genomic_DNA"/>
</dbReference>
<sequence length="292" mass="31298">MKFQTARWPRGRVVYFDAMSSDVAVQIDAGVAVLTLNRPDQRNAYTAEMGALLSRAYRDCDDDDDVRAIVVTGAGRAFCAGADFSGSASPFDAPDADSGFSASPIDPAAFELRKPVIAAVNGHAIGIGLTIALQADLRIVADDAKYGVVQVRRGVIPDCMSHWTLAHLTNLGVAAEVLLTGRTFTGAEAVAWGIANRTLPAERVLDHALEIARDIATNVAPMSAALSKRLLWDTAINGYTPREVAALETQLHQRVMGTDDATEGVAAFLDRRPPRFTARLSAEWTPLPEPEV</sequence>
<gene>
    <name evidence="2" type="ORF">MCOO_38590</name>
</gene>
<evidence type="ECO:0000313" key="2">
    <source>
        <dbReference type="EMBL" id="BBX47844.1"/>
    </source>
</evidence>
<evidence type="ECO:0000313" key="3">
    <source>
        <dbReference type="Proteomes" id="UP000465866"/>
    </source>
</evidence>
<reference evidence="2 3" key="1">
    <citation type="journal article" date="2019" name="Emerg. Microbes Infect.">
        <title>Comprehensive subspecies identification of 175 nontuberculous mycobacteria species based on 7547 genomic profiles.</title>
        <authorList>
            <person name="Matsumoto Y."/>
            <person name="Kinjo T."/>
            <person name="Motooka D."/>
            <person name="Nabeya D."/>
            <person name="Jung N."/>
            <person name="Uechi K."/>
            <person name="Horii T."/>
            <person name="Iida T."/>
            <person name="Fujita J."/>
            <person name="Nakamura S."/>
        </authorList>
    </citation>
    <scope>NUCLEOTIDE SEQUENCE [LARGE SCALE GENOMIC DNA]</scope>
    <source>
        <strain evidence="2 3">JCM 12404</strain>
    </source>
</reference>